<sequence>MIAITPWLDKESSTPIYMQLYSFMKQEIESGAIKEGSRLPSIRQLSAHLKLSKNTIETAYQQLVAEGYAESRLRSGLRVLALEQPPSGTVLPPASAAGIRSQSQKEASVRSRYDFRYGDVEQEAFPYALWRKCLLGALQCDPKEVFGYGHPQGSPALRSEIAQYLYQSRGVSCSPDQIFLSSGTQQAVSLLCQLLPLTGETIAMENPGYEGVRTVFNNHGCTVAPIGLDHDGLSLTQLSRQKAKAVYVTPSHQFPLGMVLPIQKRNKLLQWAGEHDSFIIEDDYDSEFRYQGQPIPALKALDNDERVIYLGSFSKSFIPAVRLTYTVMPLPLTQAFQQRMGSYSQSVSPLLGAAMLLFMREGHFERHIRRMRRLYQTKHKAMIAAIMNHMGNHVEIIGQKAGLHLILVVHNRERDELLQLAGQAGVHVYSPQHHWTDPGDCPSSYIMLGFGGMNGDIIEEGIRRLGQAWFGSGSHYEDNR</sequence>
<dbReference type="Gene3D" id="3.40.640.10">
    <property type="entry name" value="Type I PLP-dependent aspartate aminotransferase-like (Major domain)"/>
    <property type="match status" value="1"/>
</dbReference>
<keyword evidence="7" id="KW-0804">Transcription</keyword>
<evidence type="ECO:0000259" key="8">
    <source>
        <dbReference type="PROSITE" id="PS50949"/>
    </source>
</evidence>
<dbReference type="Pfam" id="PF00392">
    <property type="entry name" value="GntR"/>
    <property type="match status" value="1"/>
</dbReference>
<protein>
    <submittedName>
        <fullName evidence="9">PLP-dependent aminotransferase family protein</fullName>
    </submittedName>
</protein>
<dbReference type="EMBL" id="JAHZIJ010000003">
    <property type="protein sequence ID" value="MBW7474355.1"/>
    <property type="molecule type" value="Genomic_DNA"/>
</dbReference>
<dbReference type="InterPro" id="IPR036390">
    <property type="entry name" value="WH_DNA-bd_sf"/>
</dbReference>
<evidence type="ECO:0000256" key="3">
    <source>
        <dbReference type="ARBA" id="ARBA00022576"/>
    </source>
</evidence>
<keyword evidence="10" id="KW-1185">Reference proteome</keyword>
<dbReference type="Proteomes" id="UP000812277">
    <property type="component" value="Unassembled WGS sequence"/>
</dbReference>
<reference evidence="9 10" key="1">
    <citation type="submission" date="2021-07" db="EMBL/GenBank/DDBJ databases">
        <title>Paenibacillus radiodurans sp. nov., isolated from the southeastern edge of Tengger Desert.</title>
        <authorList>
            <person name="Zhang G."/>
        </authorList>
    </citation>
    <scope>NUCLEOTIDE SEQUENCE [LARGE SCALE GENOMIC DNA]</scope>
    <source>
        <strain evidence="9 10">DT7-4</strain>
    </source>
</reference>
<dbReference type="SUPFAM" id="SSF46785">
    <property type="entry name" value="Winged helix' DNA-binding domain"/>
    <property type="match status" value="1"/>
</dbReference>
<keyword evidence="3 9" id="KW-0808">Transferase</keyword>
<comment type="similarity">
    <text evidence="2">In the C-terminal section; belongs to the class-I pyridoxal-phosphate-dependent aminotransferase family.</text>
</comment>
<dbReference type="InterPro" id="IPR036388">
    <property type="entry name" value="WH-like_DNA-bd_sf"/>
</dbReference>
<evidence type="ECO:0000256" key="7">
    <source>
        <dbReference type="ARBA" id="ARBA00023163"/>
    </source>
</evidence>
<dbReference type="Pfam" id="PF00155">
    <property type="entry name" value="Aminotran_1_2"/>
    <property type="match status" value="1"/>
</dbReference>
<dbReference type="SUPFAM" id="SSF53383">
    <property type="entry name" value="PLP-dependent transferases"/>
    <property type="match status" value="1"/>
</dbReference>
<keyword evidence="5" id="KW-0805">Transcription regulation</keyword>
<proteinExistence type="inferred from homology"/>
<evidence type="ECO:0000313" key="10">
    <source>
        <dbReference type="Proteomes" id="UP000812277"/>
    </source>
</evidence>
<organism evidence="9 10">
    <name type="scientific">Paenibacillus oenotherae</name>
    <dbReference type="NCBI Taxonomy" id="1435645"/>
    <lineage>
        <taxon>Bacteria</taxon>
        <taxon>Bacillati</taxon>
        <taxon>Bacillota</taxon>
        <taxon>Bacilli</taxon>
        <taxon>Bacillales</taxon>
        <taxon>Paenibacillaceae</taxon>
        <taxon>Paenibacillus</taxon>
    </lineage>
</organism>
<dbReference type="RefSeq" id="WP_219871608.1">
    <property type="nucleotide sequence ID" value="NZ_JAHZIJ010000003.1"/>
</dbReference>
<dbReference type="CDD" id="cd07377">
    <property type="entry name" value="WHTH_GntR"/>
    <property type="match status" value="1"/>
</dbReference>
<dbReference type="GO" id="GO:0008483">
    <property type="term" value="F:transaminase activity"/>
    <property type="evidence" value="ECO:0007669"/>
    <property type="project" value="UniProtKB-KW"/>
</dbReference>
<dbReference type="InterPro" id="IPR000524">
    <property type="entry name" value="Tscrpt_reg_HTH_GntR"/>
</dbReference>
<dbReference type="CDD" id="cd00609">
    <property type="entry name" value="AAT_like"/>
    <property type="match status" value="1"/>
</dbReference>
<keyword evidence="3 9" id="KW-0032">Aminotransferase</keyword>
<evidence type="ECO:0000256" key="6">
    <source>
        <dbReference type="ARBA" id="ARBA00023125"/>
    </source>
</evidence>
<accession>A0ABS7D351</accession>
<dbReference type="InterPro" id="IPR015421">
    <property type="entry name" value="PyrdxlP-dep_Trfase_major"/>
</dbReference>
<comment type="caution">
    <text evidence="9">The sequence shown here is derived from an EMBL/GenBank/DDBJ whole genome shotgun (WGS) entry which is preliminary data.</text>
</comment>
<evidence type="ECO:0000256" key="2">
    <source>
        <dbReference type="ARBA" id="ARBA00005384"/>
    </source>
</evidence>
<keyword evidence="4" id="KW-0663">Pyridoxal phosphate</keyword>
<dbReference type="PROSITE" id="PS50949">
    <property type="entry name" value="HTH_GNTR"/>
    <property type="match status" value="1"/>
</dbReference>
<dbReference type="PANTHER" id="PTHR46577:SF1">
    <property type="entry name" value="HTH-TYPE TRANSCRIPTIONAL REGULATORY PROTEIN GABR"/>
    <property type="match status" value="1"/>
</dbReference>
<evidence type="ECO:0000256" key="5">
    <source>
        <dbReference type="ARBA" id="ARBA00023015"/>
    </source>
</evidence>
<gene>
    <name evidence="9" type="ORF">K0T92_06330</name>
</gene>
<feature type="domain" description="HTH gntR-type" evidence="8">
    <location>
        <begin position="14"/>
        <end position="82"/>
    </location>
</feature>
<dbReference type="SMART" id="SM00345">
    <property type="entry name" value="HTH_GNTR"/>
    <property type="match status" value="1"/>
</dbReference>
<keyword evidence="6" id="KW-0238">DNA-binding</keyword>
<evidence type="ECO:0000256" key="1">
    <source>
        <dbReference type="ARBA" id="ARBA00001933"/>
    </source>
</evidence>
<dbReference type="PANTHER" id="PTHR46577">
    <property type="entry name" value="HTH-TYPE TRANSCRIPTIONAL REGULATORY PROTEIN GABR"/>
    <property type="match status" value="1"/>
</dbReference>
<evidence type="ECO:0000256" key="4">
    <source>
        <dbReference type="ARBA" id="ARBA00022898"/>
    </source>
</evidence>
<dbReference type="InterPro" id="IPR051446">
    <property type="entry name" value="HTH_trans_reg/aminotransferase"/>
</dbReference>
<name>A0ABS7D351_9BACL</name>
<dbReference type="Gene3D" id="1.10.10.10">
    <property type="entry name" value="Winged helix-like DNA-binding domain superfamily/Winged helix DNA-binding domain"/>
    <property type="match status" value="1"/>
</dbReference>
<dbReference type="InterPro" id="IPR004839">
    <property type="entry name" value="Aminotransferase_I/II_large"/>
</dbReference>
<comment type="cofactor">
    <cofactor evidence="1">
        <name>pyridoxal 5'-phosphate</name>
        <dbReference type="ChEBI" id="CHEBI:597326"/>
    </cofactor>
</comment>
<evidence type="ECO:0000313" key="9">
    <source>
        <dbReference type="EMBL" id="MBW7474355.1"/>
    </source>
</evidence>
<dbReference type="InterPro" id="IPR015424">
    <property type="entry name" value="PyrdxlP-dep_Trfase"/>
</dbReference>